<sequence length="259" mass="30519">PRTAKTKQEQQNRIKCKAEVFTPAWVCNKQNNLIDNAWFGAENVFNTEHDKAWTTTKNKIKFPADDGKRWEDYVTANRLEISCGEAPYLVSRYDAVSGKVIAVKNRIGLLDRKLRVVSENTENERDWYTWAKKALQSVYGYDWQGDNVLLARENLLFTFIDFYESRFGVYPIKEYLREIAGILAWNIWQMDGLKFVIPNSCHNETVVEHLIWGEERHEEYCEGCRKNNRNKHNGIYCYIMDWEKNKRVKFVSIVGGRKK</sequence>
<evidence type="ECO:0000313" key="2">
    <source>
        <dbReference type="Proteomes" id="UP000824088"/>
    </source>
</evidence>
<protein>
    <submittedName>
        <fullName evidence="1">Restriction endonuclease subunit M</fullName>
    </submittedName>
</protein>
<organism evidence="1 2">
    <name type="scientific">Candidatus Limadaptatus stercorigallinarum</name>
    <dbReference type="NCBI Taxonomy" id="2840845"/>
    <lineage>
        <taxon>Bacteria</taxon>
        <taxon>Bacillati</taxon>
        <taxon>Bacillota</taxon>
        <taxon>Clostridia</taxon>
        <taxon>Eubacteriales</taxon>
        <taxon>Candidatus Limadaptatus</taxon>
    </lineage>
</organism>
<feature type="non-terminal residue" evidence="1">
    <location>
        <position position="1"/>
    </location>
</feature>
<dbReference type="AlphaFoldDB" id="A0A9D1L3E3"/>
<dbReference type="EMBL" id="DVMN01000114">
    <property type="protein sequence ID" value="HIU21833.1"/>
    <property type="molecule type" value="Genomic_DNA"/>
</dbReference>
<accession>A0A9D1L3E3</accession>
<name>A0A9D1L3E3_9FIRM</name>
<proteinExistence type="predicted"/>
<keyword evidence="1" id="KW-0255">Endonuclease</keyword>
<comment type="caution">
    <text evidence="1">The sequence shown here is derived from an EMBL/GenBank/DDBJ whole genome shotgun (WGS) entry which is preliminary data.</text>
</comment>
<reference evidence="1" key="2">
    <citation type="journal article" date="2021" name="PeerJ">
        <title>Extensive microbial diversity within the chicken gut microbiome revealed by metagenomics and culture.</title>
        <authorList>
            <person name="Gilroy R."/>
            <person name="Ravi A."/>
            <person name="Getino M."/>
            <person name="Pursley I."/>
            <person name="Horton D.L."/>
            <person name="Alikhan N.F."/>
            <person name="Baker D."/>
            <person name="Gharbi K."/>
            <person name="Hall N."/>
            <person name="Watson M."/>
            <person name="Adriaenssens E.M."/>
            <person name="Foster-Nyarko E."/>
            <person name="Jarju S."/>
            <person name="Secka A."/>
            <person name="Antonio M."/>
            <person name="Oren A."/>
            <person name="Chaudhuri R.R."/>
            <person name="La Ragione R."/>
            <person name="Hildebrand F."/>
            <person name="Pallen M.J."/>
        </authorList>
    </citation>
    <scope>NUCLEOTIDE SEQUENCE</scope>
    <source>
        <strain evidence="1">1063</strain>
    </source>
</reference>
<evidence type="ECO:0000313" key="1">
    <source>
        <dbReference type="EMBL" id="HIU21833.1"/>
    </source>
</evidence>
<gene>
    <name evidence="1" type="ORF">IAD51_06380</name>
</gene>
<reference evidence="1" key="1">
    <citation type="submission" date="2020-10" db="EMBL/GenBank/DDBJ databases">
        <authorList>
            <person name="Gilroy R."/>
        </authorList>
    </citation>
    <scope>NUCLEOTIDE SEQUENCE</scope>
    <source>
        <strain evidence="1">1063</strain>
    </source>
</reference>
<dbReference type="GO" id="GO:0004519">
    <property type="term" value="F:endonuclease activity"/>
    <property type="evidence" value="ECO:0007669"/>
    <property type="project" value="UniProtKB-KW"/>
</dbReference>
<dbReference type="Proteomes" id="UP000824088">
    <property type="component" value="Unassembled WGS sequence"/>
</dbReference>
<keyword evidence="1" id="KW-0540">Nuclease</keyword>
<keyword evidence="1" id="KW-0378">Hydrolase</keyword>